<gene>
    <name evidence="10" type="ORF">OBBRIDRAFT_797789</name>
</gene>
<dbReference type="Pfam" id="PF00067">
    <property type="entry name" value="p450"/>
    <property type="match status" value="1"/>
</dbReference>
<sequence length="547" mass="60825">MALTLSTLALSVLVAAAFIGIHKLIQILLRPITSPLRYVPGPPNSSLLYGNSRDLARVGFSDMVLAWFQAYGHVFRYRVFLNNEHLVTTDSRALHHILTQPDIFGKSGRVSPLLGKGLLAAEGEQHRNQRHVMNPAFGPAQIRELTSLFLEKSLQLRDVWMSQIEQQDDVAPINVADGLSKMTLDVIGLTGFNYEFDALNPNGKPNELNEAFSMIFGTGDGKGGRRTVLNLLELYIPRLRQILPRRRNKPVSNAHRIMRRIGAQLIEEKKREILEEAASHGPGAAPSRQDVRGRDLLSLLIKANMAKDVPEGQRMSDEDILAQVPTFLVAGHETTSTATTWCLFALTQAPAVQKKLREELLSVGTDMPTMDELNALPYLDAVVAETLRVHSPVPQTARVAKRDDVVPLDKPFMDSNGKMQDTIRVPKGTFAIIPIMAVNKSKAIWGEDADEFRPERWEKLPEGAANIPGVWGHILTFLGGPRACIGFRFSLVEMKALIFALVRAFEFTLAVPADDIIAKSVVVRRPYLRNDQKKGVQMPLIMKPVRL</sequence>
<evidence type="ECO:0000256" key="8">
    <source>
        <dbReference type="ARBA" id="ARBA00023033"/>
    </source>
</evidence>
<evidence type="ECO:0000256" key="9">
    <source>
        <dbReference type="PIRSR" id="PIRSR602403-1"/>
    </source>
</evidence>
<evidence type="ECO:0000256" key="1">
    <source>
        <dbReference type="ARBA" id="ARBA00001971"/>
    </source>
</evidence>
<evidence type="ECO:0000256" key="6">
    <source>
        <dbReference type="ARBA" id="ARBA00023002"/>
    </source>
</evidence>
<comment type="cofactor">
    <cofactor evidence="1 9">
        <name>heme</name>
        <dbReference type="ChEBI" id="CHEBI:30413"/>
    </cofactor>
</comment>
<organism evidence="10 11">
    <name type="scientific">Obba rivulosa</name>
    <dbReference type="NCBI Taxonomy" id="1052685"/>
    <lineage>
        <taxon>Eukaryota</taxon>
        <taxon>Fungi</taxon>
        <taxon>Dikarya</taxon>
        <taxon>Basidiomycota</taxon>
        <taxon>Agaricomycotina</taxon>
        <taxon>Agaricomycetes</taxon>
        <taxon>Polyporales</taxon>
        <taxon>Gelatoporiaceae</taxon>
        <taxon>Obba</taxon>
    </lineage>
</organism>
<dbReference type="InterPro" id="IPR001128">
    <property type="entry name" value="Cyt_P450"/>
</dbReference>
<dbReference type="PANTHER" id="PTHR24305">
    <property type="entry name" value="CYTOCHROME P450"/>
    <property type="match status" value="1"/>
</dbReference>
<keyword evidence="11" id="KW-1185">Reference proteome</keyword>
<keyword evidence="6" id="KW-0560">Oxidoreductase</keyword>
<dbReference type="PRINTS" id="PR00385">
    <property type="entry name" value="P450"/>
</dbReference>
<dbReference type="PRINTS" id="PR00465">
    <property type="entry name" value="EP450IV"/>
</dbReference>
<feature type="binding site" description="axial binding residue" evidence="9">
    <location>
        <position position="484"/>
    </location>
    <ligand>
        <name>heme</name>
        <dbReference type="ChEBI" id="CHEBI:30413"/>
    </ligand>
    <ligandPart>
        <name>Fe</name>
        <dbReference type="ChEBI" id="CHEBI:18248"/>
    </ligandPart>
</feature>
<proteinExistence type="inferred from homology"/>
<evidence type="ECO:0000256" key="3">
    <source>
        <dbReference type="ARBA" id="ARBA00010617"/>
    </source>
</evidence>
<dbReference type="InterPro" id="IPR050121">
    <property type="entry name" value="Cytochrome_P450_monoxygenase"/>
</dbReference>
<dbReference type="Gene3D" id="1.10.630.10">
    <property type="entry name" value="Cytochrome P450"/>
    <property type="match status" value="1"/>
</dbReference>
<keyword evidence="8" id="KW-0503">Monooxygenase</keyword>
<keyword evidence="7 9" id="KW-0408">Iron</keyword>
<dbReference type="GO" id="GO:0016705">
    <property type="term" value="F:oxidoreductase activity, acting on paired donors, with incorporation or reduction of molecular oxygen"/>
    <property type="evidence" value="ECO:0007669"/>
    <property type="project" value="InterPro"/>
</dbReference>
<dbReference type="InterPro" id="IPR002403">
    <property type="entry name" value="Cyt_P450_E_grp-IV"/>
</dbReference>
<evidence type="ECO:0000313" key="11">
    <source>
        <dbReference type="Proteomes" id="UP000250043"/>
    </source>
</evidence>
<protein>
    <submittedName>
        <fullName evidence="10">Cytochrome P450</fullName>
    </submittedName>
</protein>
<name>A0A8E2DGC7_9APHY</name>
<evidence type="ECO:0000256" key="5">
    <source>
        <dbReference type="ARBA" id="ARBA00022723"/>
    </source>
</evidence>
<dbReference type="CDD" id="cd11069">
    <property type="entry name" value="CYP_FUM15-like"/>
    <property type="match status" value="1"/>
</dbReference>
<evidence type="ECO:0000313" key="10">
    <source>
        <dbReference type="EMBL" id="OCH85826.1"/>
    </source>
</evidence>
<comment type="pathway">
    <text evidence="2">Secondary metabolite biosynthesis.</text>
</comment>
<dbReference type="EMBL" id="KV722561">
    <property type="protein sequence ID" value="OCH85826.1"/>
    <property type="molecule type" value="Genomic_DNA"/>
</dbReference>
<dbReference type="InterPro" id="IPR036396">
    <property type="entry name" value="Cyt_P450_sf"/>
</dbReference>
<accession>A0A8E2DGC7</accession>
<dbReference type="OrthoDB" id="1470350at2759"/>
<dbReference type="SUPFAM" id="SSF48264">
    <property type="entry name" value="Cytochrome P450"/>
    <property type="match status" value="1"/>
</dbReference>
<dbReference type="Proteomes" id="UP000250043">
    <property type="component" value="Unassembled WGS sequence"/>
</dbReference>
<comment type="similarity">
    <text evidence="3">Belongs to the cytochrome P450 family.</text>
</comment>
<dbReference type="GO" id="GO:0004497">
    <property type="term" value="F:monooxygenase activity"/>
    <property type="evidence" value="ECO:0007669"/>
    <property type="project" value="UniProtKB-KW"/>
</dbReference>
<evidence type="ECO:0000256" key="2">
    <source>
        <dbReference type="ARBA" id="ARBA00005179"/>
    </source>
</evidence>
<dbReference type="GO" id="GO:0020037">
    <property type="term" value="F:heme binding"/>
    <property type="evidence" value="ECO:0007669"/>
    <property type="project" value="InterPro"/>
</dbReference>
<evidence type="ECO:0000256" key="4">
    <source>
        <dbReference type="ARBA" id="ARBA00022617"/>
    </source>
</evidence>
<reference evidence="10 11" key="1">
    <citation type="submission" date="2016-07" db="EMBL/GenBank/DDBJ databases">
        <title>Draft genome of the white-rot fungus Obba rivulosa 3A-2.</title>
        <authorList>
            <consortium name="DOE Joint Genome Institute"/>
            <person name="Miettinen O."/>
            <person name="Riley R."/>
            <person name="Acob R."/>
            <person name="Barry K."/>
            <person name="Cullen D."/>
            <person name="De Vries R."/>
            <person name="Hainaut M."/>
            <person name="Hatakka A."/>
            <person name="Henrissat B."/>
            <person name="Hilden K."/>
            <person name="Kuo R."/>
            <person name="Labutti K."/>
            <person name="Lipzen A."/>
            <person name="Makela M.R."/>
            <person name="Sandor L."/>
            <person name="Spatafora J.W."/>
            <person name="Grigoriev I.V."/>
            <person name="Hibbett D.S."/>
        </authorList>
    </citation>
    <scope>NUCLEOTIDE SEQUENCE [LARGE SCALE GENOMIC DNA]</scope>
    <source>
        <strain evidence="10 11">3A-2</strain>
    </source>
</reference>
<keyword evidence="5 9" id="KW-0479">Metal-binding</keyword>
<dbReference type="GO" id="GO:0005506">
    <property type="term" value="F:iron ion binding"/>
    <property type="evidence" value="ECO:0007669"/>
    <property type="project" value="InterPro"/>
</dbReference>
<dbReference type="AlphaFoldDB" id="A0A8E2DGC7"/>
<evidence type="ECO:0000256" key="7">
    <source>
        <dbReference type="ARBA" id="ARBA00023004"/>
    </source>
</evidence>
<keyword evidence="4 9" id="KW-0349">Heme</keyword>
<dbReference type="PANTHER" id="PTHR24305:SF166">
    <property type="entry name" value="CYTOCHROME P450 12A4, MITOCHONDRIAL-RELATED"/>
    <property type="match status" value="1"/>
</dbReference>